<reference evidence="2" key="1">
    <citation type="journal article" date="2010" name="Genome Biol.">
        <title>Genome sequence of the necrotrophic plant pathogen Pythium ultimum reveals original pathogenicity mechanisms and effector repertoire.</title>
        <authorList>
            <person name="Levesque C.A."/>
            <person name="Brouwer H."/>
            <person name="Cano L."/>
            <person name="Hamilton J.P."/>
            <person name="Holt C."/>
            <person name="Huitema E."/>
            <person name="Raffaele S."/>
            <person name="Robideau G.P."/>
            <person name="Thines M."/>
            <person name="Win J."/>
            <person name="Zerillo M.M."/>
            <person name="Beakes G.W."/>
            <person name="Boore J.L."/>
            <person name="Busam D."/>
            <person name="Dumas B."/>
            <person name="Ferriera S."/>
            <person name="Fuerstenberg S.I."/>
            <person name="Gachon C.M."/>
            <person name="Gaulin E."/>
            <person name="Govers F."/>
            <person name="Grenville-Briggs L."/>
            <person name="Horner N."/>
            <person name="Hostetler J."/>
            <person name="Jiang R.H."/>
            <person name="Johnson J."/>
            <person name="Krajaejun T."/>
            <person name="Lin H."/>
            <person name="Meijer H.J."/>
            <person name="Moore B."/>
            <person name="Morris P."/>
            <person name="Phuntmart V."/>
            <person name="Puiu D."/>
            <person name="Shetty J."/>
            <person name="Stajich J.E."/>
            <person name="Tripathy S."/>
            <person name="Wawra S."/>
            <person name="van West P."/>
            <person name="Whitty B.R."/>
            <person name="Coutinho P.M."/>
            <person name="Henrissat B."/>
            <person name="Martin F."/>
            <person name="Thomas P.D."/>
            <person name="Tyler B.M."/>
            <person name="De Vries R.P."/>
            <person name="Kamoun S."/>
            <person name="Yandell M."/>
            <person name="Tisserat N."/>
            <person name="Buell C.R."/>
        </authorList>
    </citation>
    <scope>NUCLEOTIDE SEQUENCE</scope>
    <source>
        <strain evidence="2">DAOM:BR144</strain>
    </source>
</reference>
<accession>K3WKH5</accession>
<organism evidence="1 2">
    <name type="scientific">Globisporangium ultimum (strain ATCC 200006 / CBS 805.95 / DAOM BR144)</name>
    <name type="common">Pythium ultimum</name>
    <dbReference type="NCBI Taxonomy" id="431595"/>
    <lineage>
        <taxon>Eukaryota</taxon>
        <taxon>Sar</taxon>
        <taxon>Stramenopiles</taxon>
        <taxon>Oomycota</taxon>
        <taxon>Peronosporomycetes</taxon>
        <taxon>Pythiales</taxon>
        <taxon>Pythiaceae</taxon>
        <taxon>Globisporangium</taxon>
    </lineage>
</organism>
<name>K3WKH5_GLOUD</name>
<proteinExistence type="predicted"/>
<dbReference type="VEuPathDB" id="FungiDB:PYU1_G005456"/>
<dbReference type="HOGENOM" id="CLU_3161218_0_0_1"/>
<dbReference type="EnsemblProtists" id="PYU1_T005467">
    <property type="protein sequence ID" value="PYU1_T005467"/>
    <property type="gene ID" value="PYU1_G005456"/>
</dbReference>
<keyword evidence="2" id="KW-1185">Reference proteome</keyword>
<reference evidence="2" key="2">
    <citation type="submission" date="2010-04" db="EMBL/GenBank/DDBJ databases">
        <authorList>
            <person name="Buell R."/>
            <person name="Hamilton J."/>
            <person name="Hostetler J."/>
        </authorList>
    </citation>
    <scope>NUCLEOTIDE SEQUENCE [LARGE SCALE GENOMIC DNA]</scope>
    <source>
        <strain evidence="2">DAOM:BR144</strain>
    </source>
</reference>
<sequence>MRTVKDFGGYKPNVPRDHTIMLNVTEFLERIVPRLTNPLATPVHDTTV</sequence>
<dbReference type="Proteomes" id="UP000019132">
    <property type="component" value="Unassembled WGS sequence"/>
</dbReference>
<reference evidence="1" key="3">
    <citation type="submission" date="2015-02" db="UniProtKB">
        <authorList>
            <consortium name="EnsemblProtists"/>
        </authorList>
    </citation>
    <scope>IDENTIFICATION</scope>
    <source>
        <strain evidence="1">DAOM BR144</strain>
    </source>
</reference>
<dbReference type="EMBL" id="GL376633">
    <property type="status" value="NOT_ANNOTATED_CDS"/>
    <property type="molecule type" value="Genomic_DNA"/>
</dbReference>
<evidence type="ECO:0000313" key="2">
    <source>
        <dbReference type="Proteomes" id="UP000019132"/>
    </source>
</evidence>
<dbReference type="AlphaFoldDB" id="K3WKH5"/>
<evidence type="ECO:0000313" key="1">
    <source>
        <dbReference type="EnsemblProtists" id="PYU1_T005467"/>
    </source>
</evidence>
<protein>
    <submittedName>
        <fullName evidence="1">Uncharacterized protein</fullName>
    </submittedName>
</protein>
<dbReference type="InParanoid" id="K3WKH5"/>